<evidence type="ECO:0000256" key="2">
    <source>
        <dbReference type="ARBA" id="ARBA00010488"/>
    </source>
</evidence>
<keyword evidence="4" id="KW-0808">Transferase</keyword>
<comment type="caution">
    <text evidence="7">The sequence shown here is derived from an EMBL/GenBank/DDBJ whole genome shotgun (WGS) entry which is preliminary data.</text>
</comment>
<dbReference type="PANTHER" id="PTHR37316">
    <property type="entry name" value="TEICHOIC ACID GLYCEROL-PHOSPHATE PRIMASE"/>
    <property type="match status" value="1"/>
</dbReference>
<dbReference type="Pfam" id="PF04464">
    <property type="entry name" value="Glyphos_transf"/>
    <property type="match status" value="2"/>
</dbReference>
<organism evidence="7 8">
    <name type="scientific">Butyribacter intestini</name>
    <dbReference type="NCBI Taxonomy" id="1703332"/>
    <lineage>
        <taxon>Bacteria</taxon>
        <taxon>Bacillati</taxon>
        <taxon>Bacillota</taxon>
        <taxon>Clostridia</taxon>
        <taxon>Lachnospirales</taxon>
        <taxon>Lachnospiraceae</taxon>
        <taxon>Butyribacter</taxon>
    </lineage>
</organism>
<dbReference type="GO" id="GO:0019350">
    <property type="term" value="P:teichoic acid biosynthetic process"/>
    <property type="evidence" value="ECO:0007669"/>
    <property type="project" value="UniProtKB-KW"/>
</dbReference>
<accession>A0AAW3JQR4</accession>
<evidence type="ECO:0008006" key="9">
    <source>
        <dbReference type="Google" id="ProtNLM"/>
    </source>
</evidence>
<dbReference type="Gene3D" id="3.40.50.11820">
    <property type="match status" value="1"/>
</dbReference>
<evidence type="ECO:0000313" key="7">
    <source>
        <dbReference type="EMBL" id="KQC84206.1"/>
    </source>
</evidence>
<dbReference type="InterPro" id="IPR051612">
    <property type="entry name" value="Teichoic_Acid_Biosynth"/>
</dbReference>
<gene>
    <name evidence="7" type="ORF">APZ18_14505</name>
</gene>
<evidence type="ECO:0000256" key="6">
    <source>
        <dbReference type="ARBA" id="ARBA00023136"/>
    </source>
</evidence>
<sequence length="1222" mass="144707">MVSGYHVLKNNARRILKRAPKMKFFYGSYYKHCPVVENRILFESFHGSTISDSPFYILKELLSREDADKYEIYYSTNPQDYETHKKFIEANNIPVKLVSITSYKYLKVLATAKYLINNSSFPVYFIKKDEQVYLQTWHGTPLKTLGKQMRKGIESMYNVQHNFLQATYLMHPNEFTKNAIMEDYNLNPLYTGKVALSGYPRNSIFMDKEKAKEVRKQLGLEDKVVYAYMPTWRGTSNHSVNQNAYGREVTKMMQYLDKNLKDNQVLYVNFHPILKNSIQLGDYKHIKSFPAEVDKYEFLNSVDALITDYSSVFFDFSVTRKPIILYMYDYDKYMSDRGTYFDIKELPFVKLYELEDLKEWLVSEKILGASYDDGDYCEKFIKYDSLDAPAKMLDLVLYGKEEGMIVEDYSENRQKPRRIIHPQKASTKGDFEVIKQFSKDNDIVQFEKKWFRKKVSCILYDDYNYDFDYVIITNTTPRTYWEEFLYKLGVKSVIARLQERELKRTFPNLKVQTPYLREFYIAAEGCGTRNTERIPVESDIESGENGITLTVRNKERFVPLSFMLLEKDYSILCMRELSDEERKSGVIHEDFKKWNEKMSPVGRYQLAAEFVDMESEEKFIGTFYCPEIAKKADAGAEKYDKPDAYLAPCIIEKVGDPDSIRFYEEGKVAVIPYSRNGDRTISITLRRPEKIVDEYTQAKIKKIKSSKNTCIVYMKMRKQDGLKIKDVVLRYRSALTYDIPVKYDIRENDVHYFITAYINFDEMNLRELYWDLRILADKHGFENEIRARFVNNYWKDKFYITNRQYSAGEGHMTFPYYTKGGCLAFLYRQDSEYDAYSTKVKEIVASGIYVLFKPLLKRKKIWLVYEKFCSMAQDNGYYFFKYCMENLSDEEKKNIYYVIDKKAPDYEKIKEYDDHIIQFMSLKHVLYVLAAVLYVASDSRTHLYAWRCKTSLIRSKIDKRPIFFLQHGVTALKQVGPLFGRKGSSPMTYFATTSQFEQDIVVKYLDYSEAKSPITGFTRWDVLEDTSTKDDKLILLMPTWRSWLEEVSDEDFLKSEYYKNYSSLLQSERLDAILEKNDARMIFYIHPKFAGYLKNFKKTGERITLVPFGQEPLNEIMKKCHLLITDYSSVCWDVYYQKKPVIFYQFDLDHYNNAHGSYIDMENELFGRHAYEKEELIDNIEDCINKDFALLPDDEKNHNHYFEYIDDKNSERTYIYLKSKGY</sequence>
<keyword evidence="3" id="KW-1003">Cell membrane</keyword>
<name>A0AAW3JQR4_9FIRM</name>
<dbReference type="InterPro" id="IPR007554">
    <property type="entry name" value="Glycerophosphate_synth"/>
</dbReference>
<dbReference type="PANTHER" id="PTHR37316:SF3">
    <property type="entry name" value="TEICHOIC ACID GLYCEROL-PHOSPHATE TRANSFERASE"/>
    <property type="match status" value="1"/>
</dbReference>
<protein>
    <recommendedName>
        <fullName evidence="9">CDP-glycerol:poly(Glycerophosphate) glycerophosphotransferase</fullName>
    </recommendedName>
</protein>
<keyword evidence="5" id="KW-0777">Teichoic acid biosynthesis</keyword>
<reference evidence="7 8" key="1">
    <citation type="submission" date="2015-10" db="EMBL/GenBank/DDBJ databases">
        <title>Butyribacter intestini gen. nov., sp. nov., a butyric acid-producing bacterium of the family Lachnospiraceae isolated from the human faeces.</title>
        <authorList>
            <person name="Zou Y."/>
            <person name="Xue W."/>
            <person name="Luo G."/>
            <person name="Lv M."/>
        </authorList>
    </citation>
    <scope>NUCLEOTIDE SEQUENCE [LARGE SCALE GENOMIC DNA]</scope>
    <source>
        <strain evidence="7 8">TF01-11</strain>
    </source>
</reference>
<evidence type="ECO:0000256" key="1">
    <source>
        <dbReference type="ARBA" id="ARBA00004202"/>
    </source>
</evidence>
<comment type="subcellular location">
    <subcellularLocation>
        <location evidence="1">Cell membrane</location>
        <topology evidence="1">Peripheral membrane protein</topology>
    </subcellularLocation>
</comment>
<dbReference type="Proteomes" id="UP000050833">
    <property type="component" value="Unassembled WGS sequence"/>
</dbReference>
<keyword evidence="6" id="KW-0472">Membrane</keyword>
<dbReference type="GO" id="GO:0005886">
    <property type="term" value="C:plasma membrane"/>
    <property type="evidence" value="ECO:0007669"/>
    <property type="project" value="UniProtKB-SubCell"/>
</dbReference>
<dbReference type="InterPro" id="IPR043148">
    <property type="entry name" value="TagF_C"/>
</dbReference>
<dbReference type="SUPFAM" id="SSF53756">
    <property type="entry name" value="UDP-Glycosyltransferase/glycogen phosphorylase"/>
    <property type="match status" value="2"/>
</dbReference>
<dbReference type="GO" id="GO:0047355">
    <property type="term" value="F:CDP-glycerol glycerophosphotransferase activity"/>
    <property type="evidence" value="ECO:0007669"/>
    <property type="project" value="InterPro"/>
</dbReference>
<evidence type="ECO:0000256" key="3">
    <source>
        <dbReference type="ARBA" id="ARBA00022475"/>
    </source>
</evidence>
<dbReference type="InterPro" id="IPR043149">
    <property type="entry name" value="TagF_N"/>
</dbReference>
<proteinExistence type="inferred from homology"/>
<dbReference type="Gene3D" id="3.40.50.12580">
    <property type="match status" value="2"/>
</dbReference>
<evidence type="ECO:0000256" key="4">
    <source>
        <dbReference type="ARBA" id="ARBA00022679"/>
    </source>
</evidence>
<dbReference type="EMBL" id="LLKB01000007">
    <property type="protein sequence ID" value="KQC84206.1"/>
    <property type="molecule type" value="Genomic_DNA"/>
</dbReference>
<comment type="similarity">
    <text evidence="2">Belongs to the CDP-glycerol glycerophosphotransferase family.</text>
</comment>
<dbReference type="AlphaFoldDB" id="A0AAW3JQR4"/>
<keyword evidence="8" id="KW-1185">Reference proteome</keyword>
<evidence type="ECO:0000313" key="8">
    <source>
        <dbReference type="Proteomes" id="UP000050833"/>
    </source>
</evidence>
<evidence type="ECO:0000256" key="5">
    <source>
        <dbReference type="ARBA" id="ARBA00022944"/>
    </source>
</evidence>